<evidence type="ECO:0000313" key="1">
    <source>
        <dbReference type="EMBL" id="GFC82110.1"/>
    </source>
</evidence>
<keyword evidence="1" id="KW-0808">Transferase</keyword>
<dbReference type="EMBL" id="BKCJ011082814">
    <property type="protein sequence ID" value="GFC82110.1"/>
    <property type="molecule type" value="Genomic_DNA"/>
</dbReference>
<keyword evidence="1" id="KW-0695">RNA-directed DNA polymerase</keyword>
<dbReference type="GO" id="GO:0003964">
    <property type="term" value="F:RNA-directed DNA polymerase activity"/>
    <property type="evidence" value="ECO:0007669"/>
    <property type="project" value="UniProtKB-KW"/>
</dbReference>
<organism evidence="1">
    <name type="scientific">Tanacetum cinerariifolium</name>
    <name type="common">Dalmatian daisy</name>
    <name type="synonym">Chrysanthemum cinerariifolium</name>
    <dbReference type="NCBI Taxonomy" id="118510"/>
    <lineage>
        <taxon>Eukaryota</taxon>
        <taxon>Viridiplantae</taxon>
        <taxon>Streptophyta</taxon>
        <taxon>Embryophyta</taxon>
        <taxon>Tracheophyta</taxon>
        <taxon>Spermatophyta</taxon>
        <taxon>Magnoliopsida</taxon>
        <taxon>eudicotyledons</taxon>
        <taxon>Gunneridae</taxon>
        <taxon>Pentapetalae</taxon>
        <taxon>asterids</taxon>
        <taxon>campanulids</taxon>
        <taxon>Asterales</taxon>
        <taxon>Asteraceae</taxon>
        <taxon>Asteroideae</taxon>
        <taxon>Anthemideae</taxon>
        <taxon>Anthemidinae</taxon>
        <taxon>Tanacetum</taxon>
    </lineage>
</organism>
<accession>A0A699R746</accession>
<keyword evidence="1" id="KW-0548">Nucleotidyltransferase</keyword>
<gene>
    <name evidence="1" type="ORF">Tci_854080</name>
</gene>
<comment type="caution">
    <text evidence="1">The sequence shown here is derived from an EMBL/GenBank/DDBJ whole genome shotgun (WGS) entry which is preliminary data.</text>
</comment>
<reference evidence="1" key="1">
    <citation type="journal article" date="2019" name="Sci. Rep.">
        <title>Draft genome of Tanacetum cinerariifolium, the natural source of mosquito coil.</title>
        <authorList>
            <person name="Yamashiro T."/>
            <person name="Shiraishi A."/>
            <person name="Satake H."/>
            <person name="Nakayama K."/>
        </authorList>
    </citation>
    <scope>NUCLEOTIDE SEQUENCE</scope>
</reference>
<dbReference type="AlphaFoldDB" id="A0A699R746"/>
<name>A0A699R746_TANCI</name>
<sequence>MNFPKVLSSVQKEELECDVSKEELKRAVWDCGMDKPPGPDGFTFGFFLKFWSTIEHDVYEAVTYFFY</sequence>
<protein>
    <submittedName>
        <fullName evidence="1">RNA-directed DNA polymerase, eukaryota, reverse transcriptase zinc-binding domain protein</fullName>
    </submittedName>
</protein>
<proteinExistence type="predicted"/>